<gene>
    <name evidence="11" type="ORF">D9619_003021</name>
</gene>
<organism evidence="11 12">
    <name type="scientific">Psilocybe cf. subviscida</name>
    <dbReference type="NCBI Taxonomy" id="2480587"/>
    <lineage>
        <taxon>Eukaryota</taxon>
        <taxon>Fungi</taxon>
        <taxon>Dikarya</taxon>
        <taxon>Basidiomycota</taxon>
        <taxon>Agaricomycotina</taxon>
        <taxon>Agaricomycetes</taxon>
        <taxon>Agaricomycetidae</taxon>
        <taxon>Agaricales</taxon>
        <taxon>Agaricineae</taxon>
        <taxon>Strophariaceae</taxon>
        <taxon>Psilocybe</taxon>
    </lineage>
</organism>
<evidence type="ECO:0000256" key="7">
    <source>
        <dbReference type="ARBA" id="ARBA00023136"/>
    </source>
</evidence>
<evidence type="ECO:0000256" key="3">
    <source>
        <dbReference type="ARBA" id="ARBA00022448"/>
    </source>
</evidence>
<evidence type="ECO:0000256" key="4">
    <source>
        <dbReference type="ARBA" id="ARBA00022692"/>
    </source>
</evidence>
<feature type="transmembrane region" description="Helical" evidence="9">
    <location>
        <begin position="252"/>
        <end position="276"/>
    </location>
</feature>
<feature type="compositionally biased region" description="Acidic residues" evidence="8">
    <location>
        <begin position="45"/>
        <end position="54"/>
    </location>
</feature>
<comment type="similarity">
    <text evidence="2">Belongs to the amino acid/polyamine transporter 2 family.</text>
</comment>
<evidence type="ECO:0000256" key="8">
    <source>
        <dbReference type="SAM" id="MobiDB-lite"/>
    </source>
</evidence>
<reference evidence="11 12" key="1">
    <citation type="journal article" date="2020" name="ISME J.">
        <title>Uncovering the hidden diversity of litter-decomposition mechanisms in mushroom-forming fungi.</title>
        <authorList>
            <person name="Floudas D."/>
            <person name="Bentzer J."/>
            <person name="Ahren D."/>
            <person name="Johansson T."/>
            <person name="Persson P."/>
            <person name="Tunlid A."/>
        </authorList>
    </citation>
    <scope>NUCLEOTIDE SEQUENCE [LARGE SCALE GENOMIC DNA]</scope>
    <source>
        <strain evidence="11 12">CBS 101986</strain>
    </source>
</reference>
<evidence type="ECO:0000259" key="10">
    <source>
        <dbReference type="Pfam" id="PF01490"/>
    </source>
</evidence>
<feature type="domain" description="Amino acid transporter transmembrane" evidence="10">
    <location>
        <begin position="219"/>
        <end position="617"/>
    </location>
</feature>
<feature type="transmembrane region" description="Helical" evidence="9">
    <location>
        <begin position="337"/>
        <end position="354"/>
    </location>
</feature>
<name>A0A8H5AWB9_9AGAR</name>
<keyword evidence="5" id="KW-0029">Amino-acid transport</keyword>
<evidence type="ECO:0000256" key="6">
    <source>
        <dbReference type="ARBA" id="ARBA00022989"/>
    </source>
</evidence>
<dbReference type="GO" id="GO:0005774">
    <property type="term" value="C:vacuolar membrane"/>
    <property type="evidence" value="ECO:0007669"/>
    <property type="project" value="TreeGrafter"/>
</dbReference>
<dbReference type="OrthoDB" id="655540at2759"/>
<dbReference type="AlphaFoldDB" id="A0A8H5AWB9"/>
<comment type="caution">
    <text evidence="11">The sequence shown here is derived from an EMBL/GenBank/DDBJ whole genome shotgun (WGS) entry which is preliminary data.</text>
</comment>
<feature type="transmembrane region" description="Helical" evidence="9">
    <location>
        <begin position="402"/>
        <end position="423"/>
    </location>
</feature>
<feature type="compositionally biased region" description="Acidic residues" evidence="8">
    <location>
        <begin position="62"/>
        <end position="73"/>
    </location>
</feature>
<keyword evidence="3" id="KW-0813">Transport</keyword>
<proteinExistence type="inferred from homology"/>
<dbReference type="Pfam" id="PF01490">
    <property type="entry name" value="Aa_trans"/>
    <property type="match status" value="1"/>
</dbReference>
<feature type="region of interest" description="Disordered" evidence="8">
    <location>
        <begin position="172"/>
        <end position="219"/>
    </location>
</feature>
<feature type="compositionally biased region" description="Polar residues" evidence="8">
    <location>
        <begin position="172"/>
        <end position="184"/>
    </location>
</feature>
<evidence type="ECO:0000313" key="12">
    <source>
        <dbReference type="Proteomes" id="UP000567179"/>
    </source>
</evidence>
<keyword evidence="4 9" id="KW-0812">Transmembrane</keyword>
<dbReference type="PANTHER" id="PTHR22950">
    <property type="entry name" value="AMINO ACID TRANSPORTER"/>
    <property type="match status" value="1"/>
</dbReference>
<keyword evidence="12" id="KW-1185">Reference proteome</keyword>
<dbReference type="EMBL" id="JAACJJ010000056">
    <property type="protein sequence ID" value="KAF5312154.1"/>
    <property type="molecule type" value="Genomic_DNA"/>
</dbReference>
<keyword evidence="6 9" id="KW-1133">Transmembrane helix</keyword>
<feature type="transmembrane region" description="Helical" evidence="9">
    <location>
        <begin position="296"/>
        <end position="317"/>
    </location>
</feature>
<evidence type="ECO:0000256" key="2">
    <source>
        <dbReference type="ARBA" id="ARBA00008066"/>
    </source>
</evidence>
<sequence length="623" mass="67256">MPSAPSFNFGSASSARSSVRDAIESYRRAQYLVAGSTLAATNDDSVFDDDDYDEEALHGFQDEDIEEEEEEGEGQVTGIDVPSRAREDSFTGLRWDEDYDSIQSSPATPSVLRPAGWRPQYNRSQTITQGSYGIARTPTSYLEVPVGPSSIVRRPSEDTPLLKKTVSFSTLAQPQRPTDVSSPTKGAESIVEEPVNGAPRRRLSSASAMSGAKHHRGGQSTYGQTLFNSIAILLGIGMLSEPLAFAYSGWTIGTFLIVAYGYVACYTAKILARVILADSRLRSYSDIGKKAFGPKVMPFISVMFCLELFAVSVVLITLYGDSLHSLIPTVSSNSFKVWGLIILIPTVFLPLSLLSYTSILGIISTIFMVLVIFVDGFSKKEAPGSLFSPAPTELAVTNVQELGMAFGLFMAGFSGHAVIPSIARDMADPTQFESMIDWAFLVATVIYTAIGYAGYIMFGRDVSDEISVDLLRTPGYNPILNQLCLWMLVLSPLSKFALNTQPLNATLEILLGIDMPISSPEALVDKPDGLSAVPAGSRFSWKRAFGVLQRVLLTSFAVVVSILVPEFSAVMAIIGAFSAFVLSIVGPVYAKYMIEGECTAFDKIIMAVGIVMAIWGTLAALAT</sequence>
<evidence type="ECO:0000256" key="1">
    <source>
        <dbReference type="ARBA" id="ARBA00004141"/>
    </source>
</evidence>
<feature type="compositionally biased region" description="Polar residues" evidence="8">
    <location>
        <begin position="121"/>
        <end position="131"/>
    </location>
</feature>
<evidence type="ECO:0000256" key="5">
    <source>
        <dbReference type="ARBA" id="ARBA00022970"/>
    </source>
</evidence>
<evidence type="ECO:0000256" key="9">
    <source>
        <dbReference type="SAM" id="Phobius"/>
    </source>
</evidence>
<feature type="transmembrane region" description="Helical" evidence="9">
    <location>
        <begin position="570"/>
        <end position="592"/>
    </location>
</feature>
<dbReference type="GO" id="GO:0015179">
    <property type="term" value="F:L-amino acid transmembrane transporter activity"/>
    <property type="evidence" value="ECO:0007669"/>
    <property type="project" value="TreeGrafter"/>
</dbReference>
<dbReference type="InterPro" id="IPR013057">
    <property type="entry name" value="AA_transpt_TM"/>
</dbReference>
<keyword evidence="7 9" id="KW-0472">Membrane</keyword>
<feature type="transmembrane region" description="Helical" evidence="9">
    <location>
        <begin position="435"/>
        <end position="458"/>
    </location>
</feature>
<feature type="transmembrane region" description="Helical" evidence="9">
    <location>
        <begin position="547"/>
        <end position="564"/>
    </location>
</feature>
<feature type="region of interest" description="Disordered" evidence="8">
    <location>
        <begin position="39"/>
        <end position="132"/>
    </location>
</feature>
<comment type="subcellular location">
    <subcellularLocation>
        <location evidence="1">Membrane</location>
        <topology evidence="1">Multi-pass membrane protein</topology>
    </subcellularLocation>
</comment>
<dbReference type="Proteomes" id="UP000567179">
    <property type="component" value="Unassembled WGS sequence"/>
</dbReference>
<accession>A0A8H5AWB9</accession>
<feature type="transmembrane region" description="Helical" evidence="9">
    <location>
        <begin position="604"/>
        <end position="622"/>
    </location>
</feature>
<evidence type="ECO:0000313" key="11">
    <source>
        <dbReference type="EMBL" id="KAF5312154.1"/>
    </source>
</evidence>
<dbReference type="PANTHER" id="PTHR22950:SF692">
    <property type="entry name" value="TRANSMEMBRANE AMINO ACID TRANSPORTER FAMILY PROTEIN"/>
    <property type="match status" value="1"/>
</dbReference>
<protein>
    <recommendedName>
        <fullName evidence="10">Amino acid transporter transmembrane domain-containing protein</fullName>
    </recommendedName>
</protein>